<keyword evidence="2" id="KW-1185">Reference proteome</keyword>
<comment type="caution">
    <text evidence="1">The sequence shown here is derived from an EMBL/GenBank/DDBJ whole genome shotgun (WGS) entry which is preliminary data.</text>
</comment>
<evidence type="ECO:0000313" key="2">
    <source>
        <dbReference type="Proteomes" id="UP001060085"/>
    </source>
</evidence>
<evidence type="ECO:0000313" key="1">
    <source>
        <dbReference type="EMBL" id="KAI5659581.1"/>
    </source>
</evidence>
<protein>
    <submittedName>
        <fullName evidence="1">Uncharacterized protein</fullName>
    </submittedName>
</protein>
<reference evidence="2" key="1">
    <citation type="journal article" date="2023" name="Nat. Plants">
        <title>Single-cell RNA sequencing provides a high-resolution roadmap for understanding the multicellular compartmentation of specialized metabolism.</title>
        <authorList>
            <person name="Sun S."/>
            <person name="Shen X."/>
            <person name="Li Y."/>
            <person name="Li Y."/>
            <person name="Wang S."/>
            <person name="Li R."/>
            <person name="Zhang H."/>
            <person name="Shen G."/>
            <person name="Guo B."/>
            <person name="Wei J."/>
            <person name="Xu J."/>
            <person name="St-Pierre B."/>
            <person name="Chen S."/>
            <person name="Sun C."/>
        </authorList>
    </citation>
    <scope>NUCLEOTIDE SEQUENCE [LARGE SCALE GENOMIC DNA]</scope>
</reference>
<proteinExistence type="predicted"/>
<accession>A0ACC0AJA8</accession>
<dbReference type="EMBL" id="CM044706">
    <property type="protein sequence ID" value="KAI5659581.1"/>
    <property type="molecule type" value="Genomic_DNA"/>
</dbReference>
<gene>
    <name evidence="1" type="ORF">M9H77_28374</name>
</gene>
<sequence length="252" mass="27831">MANPPSRRTSSSYSSSINSHYQLPISDSPTNPFQWQNPTTARVATLVNSLKFFLRKPHAFPFLLSIFLLLTWISLRLRHHHHTNPSSASSSNFNSMTLQQFHGGEMNHDANLVKFHSLSSDIAKDKRGWLIDPVSLALKSGISGGAVSCKSAHVGEIRPGAMRGNHRHHSCNETFVIWGAKTIFRLENNRVDKGYAEVTVGADEVAVATSPTGTAHAIVNIDPLGTAFLLGCQDSIMDHNDTTTDYRIWKDL</sequence>
<dbReference type="Proteomes" id="UP001060085">
    <property type="component" value="Linkage Group LG06"/>
</dbReference>
<name>A0ACC0AJA8_CATRO</name>
<organism evidence="1 2">
    <name type="scientific">Catharanthus roseus</name>
    <name type="common">Madagascar periwinkle</name>
    <name type="synonym">Vinca rosea</name>
    <dbReference type="NCBI Taxonomy" id="4058"/>
    <lineage>
        <taxon>Eukaryota</taxon>
        <taxon>Viridiplantae</taxon>
        <taxon>Streptophyta</taxon>
        <taxon>Embryophyta</taxon>
        <taxon>Tracheophyta</taxon>
        <taxon>Spermatophyta</taxon>
        <taxon>Magnoliopsida</taxon>
        <taxon>eudicotyledons</taxon>
        <taxon>Gunneridae</taxon>
        <taxon>Pentapetalae</taxon>
        <taxon>asterids</taxon>
        <taxon>lamiids</taxon>
        <taxon>Gentianales</taxon>
        <taxon>Apocynaceae</taxon>
        <taxon>Rauvolfioideae</taxon>
        <taxon>Vinceae</taxon>
        <taxon>Catharanthinae</taxon>
        <taxon>Catharanthus</taxon>
    </lineage>
</organism>